<comment type="caution">
    <text evidence="2">The sequence shown here is derived from an EMBL/GenBank/DDBJ whole genome shotgun (WGS) entry which is preliminary data.</text>
</comment>
<organism evidence="2 3">
    <name type="scientific">Alishewanella longhuensis</name>
    <dbReference type="NCBI Taxonomy" id="1091037"/>
    <lineage>
        <taxon>Bacteria</taxon>
        <taxon>Pseudomonadati</taxon>
        <taxon>Pseudomonadota</taxon>
        <taxon>Gammaproteobacteria</taxon>
        <taxon>Alteromonadales</taxon>
        <taxon>Alteromonadaceae</taxon>
        <taxon>Alishewanella</taxon>
    </lineage>
</organism>
<dbReference type="EMBL" id="BNAO01000002">
    <property type="protein sequence ID" value="GHG64668.1"/>
    <property type="molecule type" value="Genomic_DNA"/>
</dbReference>
<sequence length="69" mass="7388">MSAWLAVLGSAVEFTITLLLLITTLVSAISAILVPASLTAEQRFEKRLEYIVFAIGAAVLLALVLFAPR</sequence>
<evidence type="ECO:0000313" key="3">
    <source>
        <dbReference type="Proteomes" id="UP000659697"/>
    </source>
</evidence>
<dbReference type="RefSeq" id="WP_189431170.1">
    <property type="nucleotide sequence ID" value="NZ_BNAO01000002.1"/>
</dbReference>
<evidence type="ECO:0000256" key="1">
    <source>
        <dbReference type="SAM" id="Phobius"/>
    </source>
</evidence>
<protein>
    <submittedName>
        <fullName evidence="2">Uncharacterized protein</fullName>
    </submittedName>
</protein>
<keyword evidence="1" id="KW-0812">Transmembrane</keyword>
<dbReference type="Proteomes" id="UP000659697">
    <property type="component" value="Unassembled WGS sequence"/>
</dbReference>
<feature type="transmembrane region" description="Helical" evidence="1">
    <location>
        <begin position="48"/>
        <end position="67"/>
    </location>
</feature>
<accession>A0ABQ3KWD3</accession>
<reference evidence="3" key="1">
    <citation type="journal article" date="2019" name="Int. J. Syst. Evol. Microbiol.">
        <title>The Global Catalogue of Microorganisms (GCM) 10K type strain sequencing project: providing services to taxonomists for standard genome sequencing and annotation.</title>
        <authorList>
            <consortium name="The Broad Institute Genomics Platform"/>
            <consortium name="The Broad Institute Genome Sequencing Center for Infectious Disease"/>
            <person name="Wu L."/>
            <person name="Ma J."/>
        </authorList>
    </citation>
    <scope>NUCLEOTIDE SEQUENCE [LARGE SCALE GENOMIC DNA]</scope>
    <source>
        <strain evidence="3">CGMCC 1.7003</strain>
    </source>
</reference>
<feature type="transmembrane region" description="Helical" evidence="1">
    <location>
        <begin position="14"/>
        <end position="36"/>
    </location>
</feature>
<keyword evidence="1" id="KW-1133">Transmembrane helix</keyword>
<keyword evidence="1" id="KW-0472">Membrane</keyword>
<proteinExistence type="predicted"/>
<gene>
    <name evidence="2" type="ORF">GCM10010919_11400</name>
</gene>
<name>A0ABQ3KWD3_9ALTE</name>
<evidence type="ECO:0000313" key="2">
    <source>
        <dbReference type="EMBL" id="GHG64668.1"/>
    </source>
</evidence>
<keyword evidence="3" id="KW-1185">Reference proteome</keyword>